<dbReference type="Gene3D" id="3.30.70.120">
    <property type="match status" value="1"/>
</dbReference>
<feature type="transmembrane region" description="Helical" evidence="6">
    <location>
        <begin position="120"/>
        <end position="139"/>
    </location>
</feature>
<keyword evidence="2" id="KW-1003">Cell membrane</keyword>
<evidence type="ECO:0000256" key="3">
    <source>
        <dbReference type="ARBA" id="ARBA00022692"/>
    </source>
</evidence>
<name>A0A1M6Q3Y6_9CLOT</name>
<evidence type="ECO:0000256" key="5">
    <source>
        <dbReference type="ARBA" id="ARBA00023136"/>
    </source>
</evidence>
<proteinExistence type="predicted"/>
<accession>A0A1M6Q3Y6</accession>
<dbReference type="PANTHER" id="PTHR33545">
    <property type="entry name" value="UPF0750 MEMBRANE PROTEIN YITT-RELATED"/>
    <property type="match status" value="1"/>
</dbReference>
<reference evidence="8 9" key="1">
    <citation type="submission" date="2016-11" db="EMBL/GenBank/DDBJ databases">
        <authorList>
            <person name="Jaros S."/>
            <person name="Januszkiewicz K."/>
            <person name="Wedrychowicz H."/>
        </authorList>
    </citation>
    <scope>NUCLEOTIDE SEQUENCE [LARGE SCALE GENOMIC DNA]</scope>
    <source>
        <strain evidence="8 9">DSM 3090</strain>
    </source>
</reference>
<feature type="transmembrane region" description="Helical" evidence="6">
    <location>
        <begin position="75"/>
        <end position="100"/>
    </location>
</feature>
<keyword evidence="4 6" id="KW-1133">Transmembrane helix</keyword>
<evidence type="ECO:0000256" key="1">
    <source>
        <dbReference type="ARBA" id="ARBA00004651"/>
    </source>
</evidence>
<protein>
    <submittedName>
        <fullName evidence="8">Uncharacterized membrane-anchored protein YitT, contains DUF161 and DUF2179 domains</fullName>
    </submittedName>
</protein>
<dbReference type="PIRSF" id="PIRSF006483">
    <property type="entry name" value="Membrane_protein_YitT"/>
    <property type="match status" value="1"/>
</dbReference>
<dbReference type="Pfam" id="PF10035">
    <property type="entry name" value="DUF2179"/>
    <property type="match status" value="1"/>
</dbReference>
<evidence type="ECO:0000313" key="9">
    <source>
        <dbReference type="Proteomes" id="UP000183952"/>
    </source>
</evidence>
<evidence type="ECO:0000256" key="6">
    <source>
        <dbReference type="SAM" id="Phobius"/>
    </source>
</evidence>
<feature type="transmembrane region" description="Helical" evidence="6">
    <location>
        <begin position="21"/>
        <end position="38"/>
    </location>
</feature>
<dbReference type="Pfam" id="PF02588">
    <property type="entry name" value="YitT_membrane"/>
    <property type="match status" value="1"/>
</dbReference>
<dbReference type="PANTHER" id="PTHR33545:SF9">
    <property type="entry name" value="UPF0750 MEMBRANE PROTEIN YITE"/>
    <property type="match status" value="1"/>
</dbReference>
<evidence type="ECO:0000256" key="4">
    <source>
        <dbReference type="ARBA" id="ARBA00022989"/>
    </source>
</evidence>
<dbReference type="GO" id="GO:0005886">
    <property type="term" value="C:plasma membrane"/>
    <property type="evidence" value="ECO:0007669"/>
    <property type="project" value="UniProtKB-SubCell"/>
</dbReference>
<organism evidence="8 9">
    <name type="scientific">Hathewaya proteolytica DSM 3090</name>
    <dbReference type="NCBI Taxonomy" id="1121331"/>
    <lineage>
        <taxon>Bacteria</taxon>
        <taxon>Bacillati</taxon>
        <taxon>Bacillota</taxon>
        <taxon>Clostridia</taxon>
        <taxon>Eubacteriales</taxon>
        <taxon>Clostridiaceae</taxon>
        <taxon>Hathewaya</taxon>
    </lineage>
</organism>
<feature type="domain" description="DUF2179" evidence="7">
    <location>
        <begin position="234"/>
        <end position="288"/>
    </location>
</feature>
<dbReference type="InterPro" id="IPR003740">
    <property type="entry name" value="YitT"/>
</dbReference>
<evidence type="ECO:0000259" key="7">
    <source>
        <dbReference type="Pfam" id="PF10035"/>
    </source>
</evidence>
<dbReference type="STRING" id="1121331.SAMN02745248_01886"/>
<gene>
    <name evidence="8" type="ORF">SAMN02745248_01886</name>
</gene>
<dbReference type="CDD" id="cd16380">
    <property type="entry name" value="YitT_C"/>
    <property type="match status" value="1"/>
</dbReference>
<dbReference type="Proteomes" id="UP000183952">
    <property type="component" value="Unassembled WGS sequence"/>
</dbReference>
<dbReference type="InterPro" id="IPR015867">
    <property type="entry name" value="N-reg_PII/ATP_PRibTrfase_C"/>
</dbReference>
<comment type="subcellular location">
    <subcellularLocation>
        <location evidence="1">Cell membrane</location>
        <topology evidence="1">Multi-pass membrane protein</topology>
    </subcellularLocation>
</comment>
<dbReference type="RefSeq" id="WP_072903844.1">
    <property type="nucleotide sequence ID" value="NZ_FRAD01000015.1"/>
</dbReference>
<evidence type="ECO:0000256" key="2">
    <source>
        <dbReference type="ARBA" id="ARBA00022475"/>
    </source>
</evidence>
<feature type="transmembrane region" description="Helical" evidence="6">
    <location>
        <begin position="188"/>
        <end position="211"/>
    </location>
</feature>
<dbReference type="InterPro" id="IPR019264">
    <property type="entry name" value="DUF2179"/>
</dbReference>
<dbReference type="EMBL" id="FRAD01000015">
    <property type="protein sequence ID" value="SHK14880.1"/>
    <property type="molecule type" value="Genomic_DNA"/>
</dbReference>
<keyword evidence="3 6" id="KW-0812">Transmembrane</keyword>
<evidence type="ECO:0000313" key="8">
    <source>
        <dbReference type="EMBL" id="SHK14880.1"/>
    </source>
</evidence>
<dbReference type="InterPro" id="IPR051461">
    <property type="entry name" value="UPF0750_membrane"/>
</dbReference>
<sequence>MGNNISINAKEIFNRDNLRSYFMMTLGLFFLAIGVHFFQSPNNLALGGVTGIAMVLCEIFPAISMGTYVFILNGILLIIGFIFIGASFGVKTIYCSLMYSVLLMALEKIYPMTHSFTQDLFIELIIGIVISAIGMAIVFNENGSTGGTDIIAKILNKFLHIQMGKSLLIADFFVTLMAFYAFGMLKGMYAIVGIMLNGIIIDEFTAGISICKKVEIFTDREKEVLDFIMVKLSRGATVYEAEGAYTNKRKKVITTVIPKKEFISLKTFLRKEDPNCFVITYDVHETLGEGFKDIKQD</sequence>
<dbReference type="AlphaFoldDB" id="A0A1M6Q3Y6"/>
<keyword evidence="5 6" id="KW-0472">Membrane</keyword>
<feature type="transmembrane region" description="Helical" evidence="6">
    <location>
        <begin position="44"/>
        <end position="63"/>
    </location>
</feature>
<feature type="transmembrane region" description="Helical" evidence="6">
    <location>
        <begin position="159"/>
        <end position="182"/>
    </location>
</feature>
<keyword evidence="9" id="KW-1185">Reference proteome</keyword>